<dbReference type="KEGG" id="rop:ROP_pROB02-01300"/>
<gene>
    <name evidence="1" type="ordered locus">ROP_pROB02-01300</name>
</gene>
<proteinExistence type="predicted"/>
<organism evidence="1 2">
    <name type="scientific">Rhodococcus opacus (strain B4)</name>
    <dbReference type="NCBI Taxonomy" id="632772"/>
    <lineage>
        <taxon>Bacteria</taxon>
        <taxon>Bacillati</taxon>
        <taxon>Actinomycetota</taxon>
        <taxon>Actinomycetes</taxon>
        <taxon>Mycobacteriales</taxon>
        <taxon>Nocardiaceae</taxon>
        <taxon>Rhodococcus</taxon>
    </lineage>
</organism>
<geneLocation type="plasmid" evidence="1 2">
    <name>pROB02</name>
</geneLocation>
<dbReference type="Proteomes" id="UP000002212">
    <property type="component" value="Plasmid pROB02"/>
</dbReference>
<dbReference type="HOGENOM" id="CLU_2976349_0_0_11"/>
<keyword evidence="1" id="KW-0614">Plasmid</keyword>
<name>C1BDU0_RHOOB</name>
<reference evidence="1 2" key="2">
    <citation type="submission" date="2009-03" db="EMBL/GenBank/DDBJ databases">
        <title>Comparison of the complete genome sequences of Rhodococcus erythropolis PR4 and Rhodococcus opacus B4.</title>
        <authorList>
            <person name="Takarada H."/>
            <person name="Sekine M."/>
            <person name="Hosoyama A."/>
            <person name="Yamada R."/>
            <person name="Fujisawa T."/>
            <person name="Omata S."/>
            <person name="Shimizu A."/>
            <person name="Tsukatani N."/>
            <person name="Tanikawa S."/>
            <person name="Fujita N."/>
            <person name="Harayama S."/>
        </authorList>
    </citation>
    <scope>NUCLEOTIDE SEQUENCE [LARGE SCALE GENOMIC DNA]</scope>
    <source>
        <strain evidence="1 2">B4</strain>
        <plasmid evidence="1 2">pROB02</plasmid>
    </source>
</reference>
<accession>C1BDU0</accession>
<sequence length="58" mass="6656">MATRGPRPTEIVLTETERVELEGWSRRRKTAAGLAVRSRIILAAPMVDRIPKWRRGWG</sequence>
<evidence type="ECO:0000313" key="2">
    <source>
        <dbReference type="Proteomes" id="UP000002212"/>
    </source>
</evidence>
<protein>
    <submittedName>
        <fullName evidence="1">Putative transposase</fullName>
    </submittedName>
</protein>
<dbReference type="AlphaFoldDB" id="C1BDU0"/>
<dbReference type="EMBL" id="AP011117">
    <property type="protein sequence ID" value="BAH47143.1"/>
    <property type="molecule type" value="Genomic_DNA"/>
</dbReference>
<dbReference type="PATRIC" id="fig|632772.20.peg.8510"/>
<evidence type="ECO:0000313" key="1">
    <source>
        <dbReference type="EMBL" id="BAH47143.1"/>
    </source>
</evidence>
<reference evidence="1 2" key="1">
    <citation type="journal article" date="2005" name="J. Biosci. Bioeng.">
        <title>Isolation and characterization of benzene-tolerant Rhodococcus opacus strains.</title>
        <authorList>
            <person name="Na K.S."/>
            <person name="Kuroda A."/>
            <person name="Takiguchi N."/>
            <person name="Ikeda T."/>
            <person name="Ohtake H."/>
            <person name="Kato J."/>
        </authorList>
    </citation>
    <scope>NUCLEOTIDE SEQUENCE [LARGE SCALE GENOMIC DNA]</scope>
    <source>
        <strain evidence="1 2">B4</strain>
        <plasmid evidence="1">pROB02</plasmid>
    </source>
</reference>